<dbReference type="RefSeq" id="WP_103704825.1">
    <property type="nucleotide sequence ID" value="NZ_PQGA01000006.1"/>
</dbReference>
<dbReference type="Pfam" id="PF00501">
    <property type="entry name" value="AMP-binding"/>
    <property type="match status" value="5"/>
</dbReference>
<dbReference type="InterPro" id="IPR000873">
    <property type="entry name" value="AMP-dep_synth/lig_dom"/>
</dbReference>
<dbReference type="NCBIfam" id="TIGR01733">
    <property type="entry name" value="AA-adenyl-dom"/>
    <property type="match status" value="5"/>
</dbReference>
<dbReference type="CDD" id="cd17643">
    <property type="entry name" value="A_NRPS_Cytc1-like"/>
    <property type="match status" value="1"/>
</dbReference>
<dbReference type="Pfam" id="PF13193">
    <property type="entry name" value="AMP-binding_C"/>
    <property type="match status" value="3"/>
</dbReference>
<dbReference type="PROSITE" id="PS50075">
    <property type="entry name" value="CARRIER"/>
    <property type="match status" value="5"/>
</dbReference>
<dbReference type="Gene3D" id="1.10.1200.10">
    <property type="entry name" value="ACP-like"/>
    <property type="match status" value="4"/>
</dbReference>
<dbReference type="InterPro" id="IPR001242">
    <property type="entry name" value="Condensation_dom"/>
</dbReference>
<dbReference type="InterPro" id="IPR025110">
    <property type="entry name" value="AMP-bd_C"/>
</dbReference>
<dbReference type="InterPro" id="IPR020845">
    <property type="entry name" value="AMP-binding_CS"/>
</dbReference>
<dbReference type="FunFam" id="3.30.300.30:FF:000010">
    <property type="entry name" value="Enterobactin synthetase component F"/>
    <property type="match status" value="1"/>
</dbReference>
<accession>A0A2S4MA01</accession>
<dbReference type="InterPro" id="IPR045851">
    <property type="entry name" value="AMP-bd_C_sf"/>
</dbReference>
<dbReference type="SUPFAM" id="SSF56801">
    <property type="entry name" value="Acetyl-CoA synthetase-like"/>
    <property type="match status" value="5"/>
</dbReference>
<dbReference type="CDD" id="cd19534">
    <property type="entry name" value="E_NRPS"/>
    <property type="match status" value="1"/>
</dbReference>
<dbReference type="EMBL" id="PQGA01000006">
    <property type="protein sequence ID" value="POR51580.1"/>
    <property type="molecule type" value="Genomic_DNA"/>
</dbReference>
<dbReference type="Pfam" id="PF00550">
    <property type="entry name" value="PP-binding"/>
    <property type="match status" value="5"/>
</dbReference>
<dbReference type="FunFam" id="3.40.50.12780:FF:000012">
    <property type="entry name" value="Non-ribosomal peptide synthetase"/>
    <property type="match status" value="2"/>
</dbReference>
<dbReference type="InterPro" id="IPR006162">
    <property type="entry name" value="Ppantetheine_attach_site"/>
</dbReference>
<dbReference type="PROSITE" id="PS00455">
    <property type="entry name" value="AMP_BINDING"/>
    <property type="match status" value="5"/>
</dbReference>
<dbReference type="PROSITE" id="PS01307">
    <property type="entry name" value="MOTA"/>
    <property type="match status" value="1"/>
</dbReference>
<dbReference type="GO" id="GO:0003824">
    <property type="term" value="F:catalytic activity"/>
    <property type="evidence" value="ECO:0007669"/>
    <property type="project" value="InterPro"/>
</dbReference>
<comment type="cofactor">
    <cofactor evidence="1">
        <name>pantetheine 4'-phosphate</name>
        <dbReference type="ChEBI" id="CHEBI:47942"/>
    </cofactor>
</comment>
<keyword evidence="8" id="KW-1185">Reference proteome</keyword>
<dbReference type="Gene3D" id="3.40.50.12780">
    <property type="entry name" value="N-terminal domain of ligase-like"/>
    <property type="match status" value="2"/>
</dbReference>
<dbReference type="InterPro" id="IPR009081">
    <property type="entry name" value="PP-bd_ACP"/>
</dbReference>
<evidence type="ECO:0000313" key="7">
    <source>
        <dbReference type="EMBL" id="POR51580.1"/>
    </source>
</evidence>
<comment type="similarity">
    <text evidence="2">Belongs to the ATP-dependent AMP-binding enzyme family.</text>
</comment>
<keyword evidence="5" id="KW-0677">Repeat</keyword>
<organism evidence="7 8">
    <name type="scientific">Paraburkholderia eburnea</name>
    <dbReference type="NCBI Taxonomy" id="1189126"/>
    <lineage>
        <taxon>Bacteria</taxon>
        <taxon>Pseudomonadati</taxon>
        <taxon>Pseudomonadota</taxon>
        <taxon>Betaproteobacteria</taxon>
        <taxon>Burkholderiales</taxon>
        <taxon>Burkholderiaceae</taxon>
        <taxon>Paraburkholderia</taxon>
    </lineage>
</organism>
<comment type="caution">
    <text evidence="7">The sequence shown here is derived from an EMBL/GenBank/DDBJ whole genome shotgun (WGS) entry which is preliminary data.</text>
</comment>
<dbReference type="PANTHER" id="PTHR45527">
    <property type="entry name" value="NONRIBOSOMAL PEPTIDE SYNTHETASE"/>
    <property type="match status" value="1"/>
</dbReference>
<gene>
    <name evidence="7" type="ORF">B0G62_106114</name>
</gene>
<dbReference type="InterPro" id="IPR042099">
    <property type="entry name" value="ANL_N_sf"/>
</dbReference>
<dbReference type="SMART" id="SM00823">
    <property type="entry name" value="PKS_PP"/>
    <property type="match status" value="5"/>
</dbReference>
<dbReference type="NCBIfam" id="NF003417">
    <property type="entry name" value="PRK04813.1"/>
    <property type="match status" value="5"/>
</dbReference>
<dbReference type="InterPro" id="IPR020806">
    <property type="entry name" value="PKS_PP-bd"/>
</dbReference>
<dbReference type="Gene3D" id="3.30.300.30">
    <property type="match status" value="5"/>
</dbReference>
<reference evidence="7 8" key="1">
    <citation type="submission" date="2018-01" db="EMBL/GenBank/DDBJ databases">
        <title>Genomic Encyclopedia of Type Strains, Phase III (KMG-III): the genomes of soil and plant-associated and newly described type strains.</title>
        <authorList>
            <person name="Whitman W."/>
        </authorList>
    </citation>
    <scope>NUCLEOTIDE SEQUENCE [LARGE SCALE GENOMIC DNA]</scope>
    <source>
        <strain evidence="7 8">JCM 18070</strain>
    </source>
</reference>
<dbReference type="NCBIfam" id="TIGR01720">
    <property type="entry name" value="NRPS-para261"/>
    <property type="match status" value="1"/>
</dbReference>
<proteinExistence type="inferred from homology"/>
<evidence type="ECO:0000256" key="1">
    <source>
        <dbReference type="ARBA" id="ARBA00001957"/>
    </source>
</evidence>
<dbReference type="InterPro" id="IPR000540">
    <property type="entry name" value="Flag_MotA_CS"/>
</dbReference>
<dbReference type="FunFam" id="1.10.1200.10:FF:000005">
    <property type="entry name" value="Nonribosomal peptide synthetase 1"/>
    <property type="match status" value="3"/>
</dbReference>
<sequence>MESNKLKTEALLIRVQEAVRATPQASAVADAHETLDWATLWAWSGRLASALREEGVGAGTRVALALPRETALVAGILAIWRLRACYVPLDPALPAARLRWQAEDCGARVLLADTPPAWLPDGVRTLAPQAWREGAQSDEALADAENLVQWPAYVIYTSGSTGRPKGVEIGHAALSAYLGSVSARVPADVRSAAYLSTPAADLGHTALFGALWNGWTLHLVDAQIAADPDAFAAFMETRQVDLLKIVPSHLDALMQAARPEAVLPRRCVVVGGEPAATRLAARIAALRPECVVMNHYGPTETTVGVLTRHGGESRSATLPLGTPLAHVRAAVLNKDGNPVPRGVAGELCIGGDSLASGYLNRAALTAERFVPDPRGGGARLYRTGDKVKQLPGGEFAFLGRLDDQVKIRGYRVEPEEVAARLRLLDGVRDAVVVARRDGEDRGDDQNEEAGALRLIGYVTAQTPLDSEALRAQLAAELPDYMVPTAIGVLAALPLTANGKVDRAALPWPLERAEDTGRAAAPAIVQARNDNERTLLAVWREVLKRETIGVTDNFFEVGGDSILSLQVIAKARRAGLRLTPRQMFDNPTVEGAARVAQSAAPAAPRAAAAVATVETAAANTTNETATPDASLLARAGLAADAARTVEAIYPATPMQQGLLFHGMLEGQPGLYVGQMRLTLVARAPGTLDVAAMRAAWQHVAARHAVLRTRFVWPAEGEPLQIVERTADVPFAVHTLDAANADSVNAACRTFVETGFDAARAPLMRVDLFARPDGAHELVWTHHHALTDGWSSAQVLAEVARAYEALSRGETPAQTAAAPYSRYVQWLAGQRDTQAFWTQRLATRDDPARLADALGPDLRAADASSVPSAGPMLIESLAPALQAHLARAAQDARVTLNTVVQAAWAMVLARFAGRTQVVFGATVSGRPADLADAESIVGLFINSLPLWVDVEPGAAPAAWLRTIHAQTVALQDAAHTPLAKLQQWAGVAGEGLFDSLIVFENYPLDDALQAGQSAFDVRAVETVDSTHYPLTLIVTPGRAAGDGLALKWRHDARRMSRATVERLARQFHAMLEQLADGVGATQAQPQPQPLRLADIALRTDTPPTPPHTAYAFEPVSARLAAITRAQPDAIALLYPADNGDMTALSYAALDAWSARIANLCVRSCAGRTREARIGVAMGRSPALVATLLGVLRAGAAYVPLDPAYPDERLRYIADDAGISLVLCDAAQTARFSTMLPNVRHLAVPCVDETFDAADASFDSPAVDPRQLAYVIYTSGSTGQPKGVGVTQENLARLFDATAPDFAFSAQDVWTLFHSYAFDFSVWELFGALVHGGRLVIVPQDVARDPARLHRLMRDTRVTVLNQTPSAFDALSDYDATQIAGGRALDALDSLRYVIFGGEKLEPSALARWLSAREAQSLDAPALVNMYGITETTVHVTLRKLRREDIFAGAAPSVIGAPLADLSLQVLDGAGRPVPAGAVGELYVGGAGLARGYLGRPALTAERFVPDPYGEPGARRYRSGDVARRLADGDIDYLGRNDSQLKVRGFRIEAGEVEAALRAQAGVRAAVVEVRDQQLVAWVVAAAGAPLTVEAVRAYARAALPAHMVPSRLLVLDSLPMTTNGKLDRRALPAPTAPTEADAAQSAFVEPRDAVERTLAAIWQQVLEVPRVGADDDFFALGGHSLLAVRVLAAVRAKFGAAPDLRALFDYPVLGDFAAAVKAANVADIADVTDIADLQDGSEADTLPLSAGQQRLWFLWKLDPQSAAYHVNGALDLEGTLDRAALQAALDALVARHAALRMRFAETGGVPHLTIQSAARCDLHDVDAAAHDGPLDALLDKLLAQPFDLLNAAPLRVALIRVRADLHVLQFVMHHLIADDWSIGVLLADFVSAYRAHAEAPTTALADSNDAAWHAVVRAQADKLANGGAQRQLDYWKTRLAGASAPLALPVDRVRTGARNSAGARVSVTLAAPVVGALKTQAQARRATLFMTAIAAFNALLHRHTGEADIRIGVPVAHRDLPGAMRLVGFFVNTVVLRTQVSGMTRAAELVEQVRERLLEAYAHQDVAFANVVDALQPERDLSQTPLFQVMVNQQQSHVFDADLGPDLQLRARGEEGAEAQFDLVLNLVEQADGALRMTLTYARDVFDAATAGRMTQQLAALLEQWSRAEDTRVASFVFDDSASVAGPLPAHRYEAVHARFARVARQQPGALALVCDGDAVRYGELAAWAARIGTSLRRAGVGAEARVGVCVGRSPALLAACLGVLRSGAAFVPLDPDYPAERLVAMLDDAKIDYVIADDDGRATLGGALAQRTVLDANALRAGADDAIESLDTIEETRLAYVIYTSGSTGKPKGVAITHGAFDRLLAGVGDFVGLRGDDVWLAATSASFDISLLELYLPLTVGARVELASRETQRDGVRLAALLDQSGATVFQATPSGWKLLLAGGWRGRALKGLCGGEALPPDLAATLLDAGVDLRNMYGPTETTIWSAADTVTRAAPVALGHALADNALRVVGRAGEPVPAGGVGELCIGGANLARGYLGRAAQTAERFVPDPTGVGARMYRTGDLCRVGSDARLSYLGRLDQQIKLRGHRIEPGEIEAVLRRCAGVRDAVVVLNADGGAARLVGYVTGEAGLDCAQINAYLLSQLPEYMVPAALVVLDALPLTPSGKIDRRALPAPTAGAAAHTHREPQTPAEAALLAIWRTVLRSDAIGVTDNFFVAGGDSILSLQIVAKAAEAGLRITPRQLFEAPSVERLARVAVALEVAPSAARDAAGPVEADSMSLWRSLGLTPEHVEDVYAATPLQTGLLYHVLAEPERHAYLNQLRLTLRGPLDRAALAAAWQAALARHAVLRTRFEWRQGGTVMQIVQRRVELPYVELDFSHEGDYEAALAAWRERDLAAGCAPDAAPLMRVALVAREDGVADLVWTYHHLLLDGWSTVRLLDEILRDYRARKDGATATLAPAQPYRRYVEWLERHASADQGEAWWRARAQAAGEPATLLAALPPCVGGEPGTHVRRVELSGDLGARLSDAARAHGVTLNTLMQGAWALLIARHVNHRSVAFGTTLGGRPAQLPGVADMLGLFVNSLPVWVEVAPQARVADWLGDLQRQFGELREHEHTPLARVQQWTGRSADALFDSLFVFENYPVDEIGRDDAAGAAALTIERADSVDPTHYPLAVSVIPRGRLAVEWAWDGARIDRATVDRLAAQYEALLARIIEDGAQRVGELTLPEAARVQEARVYGFASLADSLVAQARRSPDAVALRCEQQSLTYAELERWSGALASLLVARGVRAETRVGLCVERGVGMIAALIGVIRSGGAFVPLDPEYPQARLEQMIEDAGITRVVADARSAARLADVLHGCEVVDVDAARDVSGDAPAVTFHPEQLAYVLYTSGSTGRPKGVAVSHDSLWTHLEDFQSTYQISAQDTVLHSSTINFDVALHEILPALRVGATVEMRGIQPWDLQSLSERLSERRVTFARIPTALWQQWQRHAPARGSLSLRQVTVGGEALPGDALRHWKESALADIRLDNLYGPTETTVAALYRETTIDDTKQVTVPIGKPYPGRSARVIDAFGDEAPAGGLGELCIGGPTVSRGYLGRAALTAERFVPDPSGVPGSRQYRSGDLCRMRADGTVEFLGRLDQQVKLRGQRIELGEIEAVLRHCAGVREAAVIVHGAGEKQRLAGYVAGKVDIATLQRELESRLPGYMVPSSLTVLDKLPVMPNGKLDRKALPQPQEPTGERIAATNATEAALLSIWQMVLGRDDIGVTDNFFEVGGDSIQSLQIIARAREAGLVLTPRQVFEHPTVSALAQRAQRVGDEQTATVDHAESFDLTPIQRRFFEHYPHGEAHWNQSVLLDVHGRLSVAALEQAVAALRERHDALRLRFSQEGGHWRQRTLSAADARAQETGLIHQQTLASPDALSAAGDALQASLDLTRGPIWRVGCFEAGEQSWLLIAIHHLAVDGVSWRILLEELQSAYEQAERGETIALGASSTAWGAWAHALHRYGAAPAIQAEAAWWRDALGAPEGPDAATPEEAAFGVPSGTRMADSVVVEWKLDPQRTRELIQLAPRAWRTRVDELLLAALAQAVGEWSGARTLAVELEGHGREDLIDGIDLSRTVGWFTTRFPVVLPAHAAMPADALIGVKERMRAVPHKGFHWGLLEAERTRRRPAVSFNYLGRFDQAIDADSRFGFSTQSAGRNLSDDARVDYALDLNGLIAGESLVLRWRFDPARLDRATVDRLIEAFERHVHALLAHCVAAPPGATAADFPLSGLNQAQLSALDLKLGNVADIYPATPLQQGLLYHSERQQGQGVYVNQLQLTLRGELDADRLRAVWQAALARHDVLRTRFEWRHGGTALQIVERDAVLPFAVHDWRDVVDYDARLATWRAADLAEGVDPSRAPLMRVNVFRRPDGAFDLVRTHHHVLTDGWSGARLLSEVFDDYARADVEVRAPAQPYRRYIEWLAKQPDARDWWLERLAEGADAGTLTGSLAAPREAGALVPQKIAYTLDVALDARLRRAAQHYRVTLNTLMQGAWAVVLARLSGKRSVAFGVTVSGRPASLPGADNMIGLFINSLPVVTGVPGAARVDDWLGGLQAYNVALRDVEHTPLTSLQQWSGRSGDALFDSLIVFENYPLASGSGREPAALRVERIETVERTHYPLTLTVLPTKQIELQWGWDSRRLERAQVQALHAQYRTVLEQLADTAQTARYVGELSVRTAAPLPGPSHDAGFQPLYARFEQQAARTPARVALRHNGTSIDFATLARWSAAIDARLRASGVAREERVAVCLTRAPALIASMLGVMRSGAAYVPLDPEFPVERLRYMLDDAGITRIVTDAQGIARLGGGLDARTVIDAGSPDDVRAAPALVEPLPEARAVHDVQLAYVIYTSGSTGRPKGVAVSHGALDRFLCSVREAPGIGADDVLLSVTTASFDISLLEFCLPLMTGATLELADARVAADGEALAHLIDTSGATLLQATPSGWRLLLEAGWRGVAAGRRLTGIAGGEALPPDLCAQLLGLGVDLWNLYGPTETTIWSSRAHMTAQGALTIGHALHANALRVIDASGQWTPTGGIGELCIGGDNLARGYLGRPGLSAERFVPDPDGAPGARMYRTGDLARERADGAFECLGRIDQQVKLRGYRIELGEIEEALRACEGVLDAAVALLPGAPGSADARLVGYVVGEMPPGWRQALGARLPAYMIPASLHGVEALPRTANGKLDRQKLAQIEVGQARESAWTEPAAGLEATIAQVFGEVLGVERVGAHDDFFALGGHSLVAVRVNTRLAQQLGRKLELALLFEYATPSALAAALDAPTRNDVTAASATDSDLQALDDLFNALD</sequence>
<feature type="domain" description="Carrier" evidence="6">
    <location>
        <begin position="5237"/>
        <end position="5312"/>
    </location>
</feature>
<dbReference type="Gene3D" id="3.30.559.10">
    <property type="entry name" value="Chloramphenicol acetyltransferase-like domain"/>
    <property type="match status" value="5"/>
</dbReference>
<evidence type="ECO:0000256" key="2">
    <source>
        <dbReference type="ARBA" id="ARBA00006432"/>
    </source>
</evidence>
<dbReference type="GO" id="GO:0031177">
    <property type="term" value="F:phosphopantetheine binding"/>
    <property type="evidence" value="ECO:0007669"/>
    <property type="project" value="InterPro"/>
</dbReference>
<keyword evidence="4" id="KW-0597">Phosphoprotein</keyword>
<dbReference type="CDD" id="cd19531">
    <property type="entry name" value="LCL_NRPS-like"/>
    <property type="match status" value="1"/>
</dbReference>
<evidence type="ECO:0000256" key="5">
    <source>
        <dbReference type="ARBA" id="ARBA00022737"/>
    </source>
</evidence>
<dbReference type="InterPro" id="IPR036736">
    <property type="entry name" value="ACP-like_sf"/>
</dbReference>
<dbReference type="FunFam" id="3.40.50.980:FF:000001">
    <property type="entry name" value="Non-ribosomal peptide synthetase"/>
    <property type="match status" value="2"/>
</dbReference>
<dbReference type="SUPFAM" id="SSF47336">
    <property type="entry name" value="ACP-like"/>
    <property type="match status" value="5"/>
</dbReference>
<dbReference type="Proteomes" id="UP000237381">
    <property type="component" value="Unassembled WGS sequence"/>
</dbReference>
<dbReference type="SUPFAM" id="SSF52777">
    <property type="entry name" value="CoA-dependent acyltransferases"/>
    <property type="match status" value="10"/>
</dbReference>
<dbReference type="InterPro" id="IPR029058">
    <property type="entry name" value="AB_hydrolase_fold"/>
</dbReference>
<dbReference type="FunFam" id="2.30.38.10:FF:000001">
    <property type="entry name" value="Non-ribosomal peptide synthetase PvdI"/>
    <property type="match status" value="1"/>
</dbReference>
<evidence type="ECO:0000313" key="8">
    <source>
        <dbReference type="Proteomes" id="UP000237381"/>
    </source>
</evidence>
<evidence type="ECO:0000256" key="3">
    <source>
        <dbReference type="ARBA" id="ARBA00022450"/>
    </source>
</evidence>
<dbReference type="GO" id="GO:0005737">
    <property type="term" value="C:cytoplasm"/>
    <property type="evidence" value="ECO:0007669"/>
    <property type="project" value="TreeGrafter"/>
</dbReference>
<feature type="domain" description="Carrier" evidence="6">
    <location>
        <begin position="3739"/>
        <end position="3813"/>
    </location>
</feature>
<feature type="domain" description="Carrier" evidence="6">
    <location>
        <begin position="525"/>
        <end position="599"/>
    </location>
</feature>
<dbReference type="GO" id="GO:0044550">
    <property type="term" value="P:secondary metabolite biosynthetic process"/>
    <property type="evidence" value="ECO:0007669"/>
    <property type="project" value="UniProtKB-ARBA"/>
</dbReference>
<dbReference type="InterPro" id="IPR010060">
    <property type="entry name" value="NRPS_synth"/>
</dbReference>
<dbReference type="CDD" id="cd19543">
    <property type="entry name" value="DCL_NRPS"/>
    <property type="match status" value="2"/>
</dbReference>
<name>A0A2S4MA01_9BURK</name>
<feature type="domain" description="Carrier" evidence="6">
    <location>
        <begin position="2684"/>
        <end position="2758"/>
    </location>
</feature>
<evidence type="ECO:0000256" key="4">
    <source>
        <dbReference type="ARBA" id="ARBA00022553"/>
    </source>
</evidence>
<feature type="domain" description="Carrier" evidence="6">
    <location>
        <begin position="1643"/>
        <end position="1718"/>
    </location>
</feature>
<dbReference type="Gene3D" id="3.40.50.980">
    <property type="match status" value="6"/>
</dbReference>
<dbReference type="OrthoDB" id="6297021at2"/>
<dbReference type="InterPro" id="IPR010071">
    <property type="entry name" value="AA_adenyl_dom"/>
</dbReference>
<dbReference type="Gene3D" id="3.30.559.30">
    <property type="entry name" value="Nonribosomal peptide synthetase, condensation domain"/>
    <property type="match status" value="5"/>
</dbReference>
<evidence type="ECO:0000259" key="6">
    <source>
        <dbReference type="PROSITE" id="PS50075"/>
    </source>
</evidence>
<dbReference type="CDD" id="cd05930">
    <property type="entry name" value="A_NRPS"/>
    <property type="match status" value="2"/>
</dbReference>
<dbReference type="Gene3D" id="2.30.38.10">
    <property type="entry name" value="Luciferase, Domain 3"/>
    <property type="match status" value="3"/>
</dbReference>
<dbReference type="Pfam" id="PF00668">
    <property type="entry name" value="Condensation"/>
    <property type="match status" value="5"/>
</dbReference>
<dbReference type="PROSITE" id="PS00012">
    <property type="entry name" value="PHOSPHOPANTETHEINE"/>
    <property type="match status" value="3"/>
</dbReference>
<keyword evidence="3" id="KW-0596">Phosphopantetheine</keyword>
<dbReference type="InterPro" id="IPR023213">
    <property type="entry name" value="CAT-like_dom_sf"/>
</dbReference>
<dbReference type="Gene3D" id="3.40.50.1820">
    <property type="entry name" value="alpha/beta hydrolase"/>
    <property type="match status" value="1"/>
</dbReference>
<protein>
    <submittedName>
        <fullName evidence="7">Non-ribosomal peptide synthase protein (TIGR01720 family)/amino acid adenylation domain-containing protein</fullName>
    </submittedName>
</protein>
<dbReference type="GO" id="GO:0043041">
    <property type="term" value="P:amino acid activation for nonribosomal peptide biosynthetic process"/>
    <property type="evidence" value="ECO:0007669"/>
    <property type="project" value="TreeGrafter"/>
</dbReference>
<dbReference type="PANTHER" id="PTHR45527:SF1">
    <property type="entry name" value="FATTY ACID SYNTHASE"/>
    <property type="match status" value="1"/>
</dbReference>